<evidence type="ECO:0000313" key="1">
    <source>
        <dbReference type="EMBL" id="SPF80343.1"/>
    </source>
</evidence>
<proteinExistence type="predicted"/>
<gene>
    <name evidence="1" type="ORF">PRI8871_02148</name>
</gene>
<accession>A0A2R8AWE1</accession>
<dbReference type="SUPFAM" id="SSF50814">
    <property type="entry name" value="Lipocalins"/>
    <property type="match status" value="1"/>
</dbReference>
<evidence type="ECO:0000313" key="2">
    <source>
        <dbReference type="Proteomes" id="UP000244904"/>
    </source>
</evidence>
<dbReference type="PROSITE" id="PS51257">
    <property type="entry name" value="PROKAR_LIPOPROTEIN"/>
    <property type="match status" value="1"/>
</dbReference>
<dbReference type="Proteomes" id="UP000244904">
    <property type="component" value="Unassembled WGS sequence"/>
</dbReference>
<dbReference type="EMBL" id="OMOJ01000004">
    <property type="protein sequence ID" value="SPF80343.1"/>
    <property type="molecule type" value="Genomic_DNA"/>
</dbReference>
<evidence type="ECO:0008006" key="3">
    <source>
        <dbReference type="Google" id="ProtNLM"/>
    </source>
</evidence>
<dbReference type="InterPro" id="IPR012674">
    <property type="entry name" value="Calycin"/>
</dbReference>
<dbReference type="AlphaFoldDB" id="A0A2R8AWE1"/>
<sequence>MRGMSLIAVAALAACQSGPAARQDSVPLRNPTAVVASRTGSDVAQLRGDWRIAEAAGVPVGLGVIVRDDRITLGNAVYHAIGDGRYSHDGKQLWLHWVDVGYRTAALGDPAGRMVFVMNRGGALAPDRRSAAHEILDWYGYDLTRLRRATE</sequence>
<name>A0A2R8AWE1_9RHOB</name>
<organism evidence="1 2">
    <name type="scientific">Pseudoprimorskyibacter insulae</name>
    <dbReference type="NCBI Taxonomy" id="1695997"/>
    <lineage>
        <taxon>Bacteria</taxon>
        <taxon>Pseudomonadati</taxon>
        <taxon>Pseudomonadota</taxon>
        <taxon>Alphaproteobacteria</taxon>
        <taxon>Rhodobacterales</taxon>
        <taxon>Paracoccaceae</taxon>
        <taxon>Pseudoprimorskyibacter</taxon>
    </lineage>
</organism>
<keyword evidence="2" id="KW-1185">Reference proteome</keyword>
<reference evidence="2" key="1">
    <citation type="submission" date="2018-03" db="EMBL/GenBank/DDBJ databases">
        <authorList>
            <person name="Rodrigo-Torres L."/>
            <person name="Arahal R. D."/>
            <person name="Lucena T."/>
        </authorList>
    </citation>
    <scope>NUCLEOTIDE SEQUENCE [LARGE SCALE GENOMIC DNA]</scope>
    <source>
        <strain evidence="2">CECT 8871</strain>
    </source>
</reference>
<protein>
    <recommendedName>
        <fullName evidence="3">Lipocalin/cytosolic fatty-acid binding domain-containing protein</fullName>
    </recommendedName>
</protein>